<sequence>MWPTASLPSGIAGSAPMARSGAAMIPTTAALGEETAVAVAGAVRLATIVSPMSGEKLGAALMAKRVTTRRQGLPVRLKHGQPQKSNEATNGSQILS</sequence>
<accession>A0A5N5QAX3</accession>
<dbReference type="Proteomes" id="UP000383932">
    <property type="component" value="Unassembled WGS sequence"/>
</dbReference>
<reference evidence="2 3" key="1">
    <citation type="journal article" date="2019" name="Fungal Biol. Biotechnol.">
        <title>Draft genome sequence of fastidious pathogen Ceratobasidium theobromae, which causes vascular-streak dieback in Theobroma cacao.</title>
        <authorList>
            <person name="Ali S.S."/>
            <person name="Asman A."/>
            <person name="Shao J."/>
            <person name="Firmansyah A.P."/>
            <person name="Susilo A.W."/>
            <person name="Rosmana A."/>
            <person name="McMahon P."/>
            <person name="Junaid M."/>
            <person name="Guest D."/>
            <person name="Kheng T.Y."/>
            <person name="Meinhardt L.W."/>
            <person name="Bailey B.A."/>
        </authorList>
    </citation>
    <scope>NUCLEOTIDE SEQUENCE [LARGE SCALE GENOMIC DNA]</scope>
    <source>
        <strain evidence="2 3">CT2</strain>
    </source>
</reference>
<dbReference type="AlphaFoldDB" id="A0A5N5QAX3"/>
<feature type="region of interest" description="Disordered" evidence="1">
    <location>
        <begin position="73"/>
        <end position="96"/>
    </location>
</feature>
<name>A0A5N5QAX3_9AGAM</name>
<organism evidence="2 3">
    <name type="scientific">Ceratobasidium theobromae</name>
    <dbReference type="NCBI Taxonomy" id="1582974"/>
    <lineage>
        <taxon>Eukaryota</taxon>
        <taxon>Fungi</taxon>
        <taxon>Dikarya</taxon>
        <taxon>Basidiomycota</taxon>
        <taxon>Agaricomycotina</taxon>
        <taxon>Agaricomycetes</taxon>
        <taxon>Cantharellales</taxon>
        <taxon>Ceratobasidiaceae</taxon>
        <taxon>Ceratobasidium</taxon>
    </lineage>
</organism>
<comment type="caution">
    <text evidence="2">The sequence shown here is derived from an EMBL/GenBank/DDBJ whole genome shotgun (WGS) entry which is preliminary data.</text>
</comment>
<keyword evidence="3" id="KW-1185">Reference proteome</keyword>
<feature type="compositionally biased region" description="Polar residues" evidence="1">
    <location>
        <begin position="82"/>
        <end position="96"/>
    </location>
</feature>
<dbReference type="EMBL" id="SSOP01000370">
    <property type="protein sequence ID" value="KAB5588789.1"/>
    <property type="molecule type" value="Genomic_DNA"/>
</dbReference>
<evidence type="ECO:0000313" key="2">
    <source>
        <dbReference type="EMBL" id="KAB5588789.1"/>
    </source>
</evidence>
<proteinExistence type="predicted"/>
<evidence type="ECO:0000313" key="3">
    <source>
        <dbReference type="Proteomes" id="UP000383932"/>
    </source>
</evidence>
<gene>
    <name evidence="2" type="ORF">CTheo_7768</name>
</gene>
<protein>
    <submittedName>
        <fullName evidence="2">Uncharacterized protein</fullName>
    </submittedName>
</protein>
<evidence type="ECO:0000256" key="1">
    <source>
        <dbReference type="SAM" id="MobiDB-lite"/>
    </source>
</evidence>